<sequence length="350" mass="40350">MIKLVNRSESPITKFKAAVYQKTPAPWLPSKPKFLTLVIVLQIFAIAISSEWRETRIAWFVFGIFIPITGWLVMRWRIYSSVFITPPRSGKTISDDRWNEFYFTGWGEEKMKAHYLKSNTGVKDTVLYLHGYNSSLGNGETRCQHINSLGFNVIGLDQRGFGEQKGKYEWTILKVVADIEMLLEKIPNVLGFTPEKFWIYGHSLGGFLTIRLSSHPSGWWKKSFKGIILESPATSFPLIIEKKLPGRAVMASPWVRHILRREYQRIHPDLNVGYANAQIPFWGTPEVPILVLQAANDETLGDDHFILLKQHFNEISDIHVLNDMPHTSKVDVKERRDILEKWILNINDND</sequence>
<feature type="domain" description="Serine aminopeptidase S33" evidence="2">
    <location>
        <begin position="123"/>
        <end position="272"/>
    </location>
</feature>
<dbReference type="EMBL" id="KP211790">
    <property type="protein sequence ID" value="ANV78661.1"/>
    <property type="molecule type" value="Genomic_DNA"/>
</dbReference>
<dbReference type="InterPro" id="IPR022742">
    <property type="entry name" value="Hydrolase_4"/>
</dbReference>
<evidence type="ECO:0000259" key="2">
    <source>
        <dbReference type="Pfam" id="PF12146"/>
    </source>
</evidence>
<keyword evidence="1" id="KW-1133">Transmembrane helix</keyword>
<evidence type="ECO:0000313" key="3">
    <source>
        <dbReference type="EMBL" id="ANV78661.1"/>
    </source>
</evidence>
<reference evidence="3" key="2">
    <citation type="journal article" date="2015" name="ISME J.">
        <title>A new class of marine Euryarchaeota group II from the Mediterranean deep chlorophyll maximum.</title>
        <authorList>
            <person name="Martin-Cuadrado A.B."/>
            <person name="Garcia-Heredia I."/>
            <person name="Molto A.G."/>
            <person name="Lopez-Ubeda R."/>
            <person name="Kimes N."/>
            <person name="Lopez-Garcia P."/>
            <person name="Moreira D."/>
            <person name="Rodriguez-Valera F."/>
        </authorList>
    </citation>
    <scope>NUCLEOTIDE SEQUENCE</scope>
</reference>
<protein>
    <recommendedName>
        <fullName evidence="2">Serine aminopeptidase S33 domain-containing protein</fullName>
    </recommendedName>
</protein>
<reference evidence="3" key="1">
    <citation type="submission" date="2014-11" db="EMBL/GenBank/DDBJ databases">
        <authorList>
            <person name="Zhu J."/>
            <person name="Qi W."/>
            <person name="Song R."/>
        </authorList>
    </citation>
    <scope>NUCLEOTIDE SEQUENCE</scope>
</reference>
<dbReference type="AlphaFoldDB" id="A0A1B1T8R1"/>
<feature type="transmembrane region" description="Helical" evidence="1">
    <location>
        <begin position="56"/>
        <end position="74"/>
    </location>
</feature>
<dbReference type="PANTHER" id="PTHR12277">
    <property type="entry name" value="ALPHA/BETA HYDROLASE DOMAIN-CONTAINING PROTEIN"/>
    <property type="match status" value="1"/>
</dbReference>
<proteinExistence type="predicted"/>
<dbReference type="InterPro" id="IPR029058">
    <property type="entry name" value="AB_hydrolase_fold"/>
</dbReference>
<dbReference type="Gene3D" id="3.40.50.1820">
    <property type="entry name" value="alpha/beta hydrolase"/>
    <property type="match status" value="1"/>
</dbReference>
<dbReference type="Pfam" id="PF12146">
    <property type="entry name" value="Hydrolase_4"/>
    <property type="match status" value="1"/>
</dbReference>
<dbReference type="SUPFAM" id="SSF53474">
    <property type="entry name" value="alpha/beta-Hydrolases"/>
    <property type="match status" value="1"/>
</dbReference>
<organism evidence="3">
    <name type="scientific">uncultured Poseidoniia archaeon</name>
    <dbReference type="NCBI Taxonomy" id="1697135"/>
    <lineage>
        <taxon>Archaea</taxon>
        <taxon>Methanobacteriati</taxon>
        <taxon>Thermoplasmatota</taxon>
        <taxon>Candidatus Poseidoniia</taxon>
        <taxon>environmental samples</taxon>
    </lineage>
</organism>
<keyword evidence="1" id="KW-0812">Transmembrane</keyword>
<feature type="transmembrane region" description="Helical" evidence="1">
    <location>
        <begin position="34"/>
        <end position="50"/>
    </location>
</feature>
<name>A0A1B1T8R1_9ARCH</name>
<keyword evidence="1" id="KW-0472">Membrane</keyword>
<dbReference type="PANTHER" id="PTHR12277:SF81">
    <property type="entry name" value="PROTEIN ABHD13"/>
    <property type="match status" value="1"/>
</dbReference>
<evidence type="ECO:0000256" key="1">
    <source>
        <dbReference type="SAM" id="Phobius"/>
    </source>
</evidence>
<accession>A0A1B1T8R1</accession>